<organism evidence="2 3">
    <name type="scientific">Chitinilyticum piscinae</name>
    <dbReference type="NCBI Taxonomy" id="2866724"/>
    <lineage>
        <taxon>Bacteria</taxon>
        <taxon>Pseudomonadati</taxon>
        <taxon>Pseudomonadota</taxon>
        <taxon>Betaproteobacteria</taxon>
        <taxon>Neisseriales</taxon>
        <taxon>Chitinibacteraceae</taxon>
        <taxon>Chitinilyticum</taxon>
    </lineage>
</organism>
<dbReference type="Gene3D" id="3.90.1150.200">
    <property type="match status" value="1"/>
</dbReference>
<dbReference type="AlphaFoldDB" id="A0A8J7FKM2"/>
<comment type="caution">
    <text evidence="2">The sequence shown here is derived from an EMBL/GenBank/DDBJ whole genome shotgun (WGS) entry which is preliminary data.</text>
</comment>
<reference evidence="2 3" key="1">
    <citation type="submission" date="2020-10" db="EMBL/GenBank/DDBJ databases">
        <title>The genome sequence of Chitinilyticum litopenaei 4Y14.</title>
        <authorList>
            <person name="Liu Y."/>
        </authorList>
    </citation>
    <scope>NUCLEOTIDE SEQUENCE [LARGE SCALE GENOMIC DNA]</scope>
    <source>
        <strain evidence="2 3">4Y14</strain>
    </source>
</reference>
<dbReference type="RefSeq" id="WP_194116275.1">
    <property type="nucleotide sequence ID" value="NZ_JADFUA010000005.1"/>
</dbReference>
<name>A0A8J7FKM2_9NEIS</name>
<accession>A0A8J7FKM2</accession>
<keyword evidence="3" id="KW-1185">Reference proteome</keyword>
<dbReference type="SUPFAM" id="SSF159888">
    <property type="entry name" value="YdhG-like"/>
    <property type="match status" value="1"/>
</dbReference>
<dbReference type="Proteomes" id="UP000604481">
    <property type="component" value="Unassembled WGS sequence"/>
</dbReference>
<evidence type="ECO:0000313" key="2">
    <source>
        <dbReference type="EMBL" id="MBE9609752.1"/>
    </source>
</evidence>
<feature type="domain" description="YdhG-like" evidence="1">
    <location>
        <begin position="22"/>
        <end position="110"/>
    </location>
</feature>
<evidence type="ECO:0000313" key="3">
    <source>
        <dbReference type="Proteomes" id="UP000604481"/>
    </source>
</evidence>
<dbReference type="Pfam" id="PF08818">
    <property type="entry name" value="DUF1801"/>
    <property type="match status" value="1"/>
</dbReference>
<sequence>MAAKSVQTLLEDLRLVSEERYALVQAVRDLVRATLPEISEEVKYGGILFASAGQPFGGVFAYSQHVSVEFGAGARISDPHGLLEGSGKGRRHIKLRVSDDIAAKKLAAYLPLALTAAGR</sequence>
<evidence type="ECO:0000259" key="1">
    <source>
        <dbReference type="Pfam" id="PF08818"/>
    </source>
</evidence>
<gene>
    <name evidence="2" type="ORF">INR99_10335</name>
</gene>
<dbReference type="EMBL" id="JADFUA010000005">
    <property type="protein sequence ID" value="MBE9609752.1"/>
    <property type="molecule type" value="Genomic_DNA"/>
</dbReference>
<dbReference type="InterPro" id="IPR014922">
    <property type="entry name" value="YdhG-like"/>
</dbReference>
<proteinExistence type="predicted"/>
<protein>
    <submittedName>
        <fullName evidence="2">DUF1801 domain-containing protein</fullName>
    </submittedName>
</protein>